<comment type="similarity">
    <text evidence="3">Belongs to the eukaryotic/archaeal PrmC-related family.</text>
</comment>
<keyword evidence="22" id="KW-1185">Reference proteome</keyword>
<evidence type="ECO:0000256" key="16">
    <source>
        <dbReference type="ARBA" id="ARBA00083337"/>
    </source>
</evidence>
<evidence type="ECO:0000256" key="11">
    <source>
        <dbReference type="ARBA" id="ARBA00053180"/>
    </source>
</evidence>
<evidence type="ECO:0000256" key="5">
    <source>
        <dbReference type="ARBA" id="ARBA00022679"/>
    </source>
</evidence>
<dbReference type="STRING" id="6280.A0A0N4TZ69"/>
<dbReference type="WBParaSite" id="BPAG_0001433901-mRNA-1">
    <property type="protein sequence ID" value="BPAG_0001433901-mRNA-1"/>
    <property type="gene ID" value="BPAG_0001433901"/>
</dbReference>
<evidence type="ECO:0000313" key="22">
    <source>
        <dbReference type="Proteomes" id="UP000278627"/>
    </source>
</evidence>
<evidence type="ECO:0000313" key="23">
    <source>
        <dbReference type="WBParaSite" id="BPAG_0001433901-mRNA-1"/>
    </source>
</evidence>
<dbReference type="EMBL" id="UZAD01013582">
    <property type="protein sequence ID" value="VDN95452.1"/>
    <property type="molecule type" value="Genomic_DNA"/>
</dbReference>
<name>A0A0N4TZ69_BRUPA</name>
<sequence length="481" mass="53993">MHPTPLYHITDEQKDSVYEPAEDTFLLLDALEKDREALEQLEPNVVVEIGSGSGIISVFCQQLLRVPVLTLVTDMNFKALQCTRATAQLNNVAVEAVQCDLLSALDHRLYGLVDVLLFNPPYARCWAGGPTGRDAVDRLFVHLSEILAPGGFFYVVALHSNDIVSMLARNQSSFSSKILLERRCGIEHLFRFDLGLDFMSDKMWKNVILENDQCIIHSCIFSSAVHCIAAVQIQFLSGLTGIQNAPVIRFNNFSSVKFRNGILCLHGYQQNAAVFREKSGSFRRPMKKYADFVFMNAPHEVEWEHISQTASDTISASVAPIDCRGWWYVSERFHTRNVKDHEGFEESVQAVVSFAQKEGPFDGILGFSQGATLAFLLSSLKQKGDVNIDFRFLILISGFPSRNLNHQELNEMARPNLPCLHVFGETDKVVSHELSAKLVELFDKDMVVAVKHPGGHMMPNMSKYKTVIDKFFGIVKNVDSI</sequence>
<evidence type="ECO:0000259" key="20">
    <source>
        <dbReference type="Pfam" id="PF05175"/>
    </source>
</evidence>
<gene>
    <name evidence="21" type="ORF">BPAG_LOCUS14267</name>
</gene>
<keyword evidence="4" id="KW-0489">Methyltransferase</keyword>
<feature type="domain" description="Serine hydrolase" evidence="19">
    <location>
        <begin position="262"/>
        <end position="466"/>
    </location>
</feature>
<dbReference type="GO" id="GO:0036009">
    <property type="term" value="F:protein-glutamine N-methyltransferase activity"/>
    <property type="evidence" value="ECO:0007669"/>
    <property type="project" value="UniProtKB-ARBA"/>
</dbReference>
<dbReference type="GO" id="GO:0005737">
    <property type="term" value="C:cytoplasm"/>
    <property type="evidence" value="ECO:0007669"/>
    <property type="project" value="TreeGrafter"/>
</dbReference>
<dbReference type="GO" id="GO:0005634">
    <property type="term" value="C:nucleus"/>
    <property type="evidence" value="ECO:0007669"/>
    <property type="project" value="UniProtKB-SubCell"/>
</dbReference>
<dbReference type="FunFam" id="3.40.50.150:FF:000077">
    <property type="entry name" value="HemK methyltransferase family member 2"/>
    <property type="match status" value="1"/>
</dbReference>
<dbReference type="Gene3D" id="3.40.50.1820">
    <property type="entry name" value="alpha/beta hydrolase"/>
    <property type="match status" value="1"/>
</dbReference>
<dbReference type="InterPro" id="IPR007848">
    <property type="entry name" value="Small_mtfrase_dom"/>
</dbReference>
<evidence type="ECO:0000256" key="18">
    <source>
        <dbReference type="ARBA" id="ARBA00093667"/>
    </source>
</evidence>
<dbReference type="PANTHER" id="PTHR48070">
    <property type="entry name" value="ESTERASE OVCA2"/>
    <property type="match status" value="1"/>
</dbReference>
<comment type="catalytic activity">
    <reaction evidence="9">
        <text>L-lysyl-[histone] + S-adenosyl-L-methionine = N(6)-methyl-L-lysyl-[histone] + S-adenosyl-L-homocysteine + H(+)</text>
        <dbReference type="Rhea" id="RHEA:10024"/>
        <dbReference type="Rhea" id="RHEA-COMP:9845"/>
        <dbReference type="Rhea" id="RHEA-COMP:9846"/>
        <dbReference type="ChEBI" id="CHEBI:15378"/>
        <dbReference type="ChEBI" id="CHEBI:29969"/>
        <dbReference type="ChEBI" id="CHEBI:57856"/>
        <dbReference type="ChEBI" id="CHEBI:59789"/>
        <dbReference type="ChEBI" id="CHEBI:61929"/>
    </reaction>
    <physiologicalReaction direction="left-to-right" evidence="9">
        <dbReference type="Rhea" id="RHEA:10025"/>
    </physiologicalReaction>
</comment>
<dbReference type="InterPro" id="IPR029063">
    <property type="entry name" value="SAM-dependent_MTases_sf"/>
</dbReference>
<dbReference type="PANTHER" id="PTHR48070:SF6">
    <property type="entry name" value="ESTERASE OVCA2"/>
    <property type="match status" value="1"/>
</dbReference>
<dbReference type="AlphaFoldDB" id="A0A0N4TZ69"/>
<proteinExistence type="inferred from homology"/>
<dbReference type="InterPro" id="IPR029058">
    <property type="entry name" value="AB_hydrolase_fold"/>
</dbReference>
<accession>A0A0N4TZ69</accession>
<evidence type="ECO:0000256" key="6">
    <source>
        <dbReference type="ARBA" id="ARBA00022691"/>
    </source>
</evidence>
<evidence type="ECO:0000259" key="19">
    <source>
        <dbReference type="Pfam" id="PF03959"/>
    </source>
</evidence>
<organism evidence="23">
    <name type="scientific">Brugia pahangi</name>
    <name type="common">Filarial nematode worm</name>
    <dbReference type="NCBI Taxonomy" id="6280"/>
    <lineage>
        <taxon>Eukaryota</taxon>
        <taxon>Metazoa</taxon>
        <taxon>Ecdysozoa</taxon>
        <taxon>Nematoda</taxon>
        <taxon>Chromadorea</taxon>
        <taxon>Rhabditida</taxon>
        <taxon>Spirurina</taxon>
        <taxon>Spiruromorpha</taxon>
        <taxon>Filarioidea</taxon>
        <taxon>Onchocercidae</taxon>
        <taxon>Brugia</taxon>
    </lineage>
</organism>
<dbReference type="FunFam" id="3.40.50.1820:FF:000073">
    <property type="entry name" value="esterase OVCA2 isoform X6"/>
    <property type="match status" value="1"/>
</dbReference>
<evidence type="ECO:0000256" key="12">
    <source>
        <dbReference type="ARBA" id="ARBA00062344"/>
    </source>
</evidence>
<dbReference type="Pfam" id="PF05175">
    <property type="entry name" value="MTS"/>
    <property type="match status" value="1"/>
</dbReference>
<reference evidence="21 22" key="2">
    <citation type="submission" date="2018-11" db="EMBL/GenBank/DDBJ databases">
        <authorList>
            <consortium name="Pathogen Informatics"/>
        </authorList>
    </citation>
    <scope>NUCLEOTIDE SEQUENCE [LARGE SCALE GENOMIC DNA]</scope>
</reference>
<comment type="similarity">
    <text evidence="2">Belongs to the LovG family.</text>
</comment>
<evidence type="ECO:0000256" key="1">
    <source>
        <dbReference type="ARBA" id="ARBA00004123"/>
    </source>
</evidence>
<evidence type="ECO:0000256" key="2">
    <source>
        <dbReference type="ARBA" id="ARBA00005863"/>
    </source>
</evidence>
<evidence type="ECO:0000256" key="8">
    <source>
        <dbReference type="ARBA" id="ARBA00023242"/>
    </source>
</evidence>
<dbReference type="CDD" id="cd02440">
    <property type="entry name" value="AdoMet_MTases"/>
    <property type="match status" value="1"/>
</dbReference>
<evidence type="ECO:0000256" key="3">
    <source>
        <dbReference type="ARBA" id="ARBA00006149"/>
    </source>
</evidence>
<keyword evidence="6" id="KW-0949">S-adenosyl-L-methionine</keyword>
<evidence type="ECO:0000256" key="15">
    <source>
        <dbReference type="ARBA" id="ARBA00080992"/>
    </source>
</evidence>
<dbReference type="InterPro" id="IPR050593">
    <property type="entry name" value="LovG"/>
</dbReference>
<keyword evidence="7" id="KW-0378">Hydrolase</keyword>
<dbReference type="Proteomes" id="UP000278627">
    <property type="component" value="Unassembled WGS sequence"/>
</dbReference>
<evidence type="ECO:0000256" key="7">
    <source>
        <dbReference type="ARBA" id="ARBA00022801"/>
    </source>
</evidence>
<feature type="domain" description="Methyltransferase small" evidence="20">
    <location>
        <begin position="26"/>
        <end position="169"/>
    </location>
</feature>
<dbReference type="GO" id="GO:0016787">
    <property type="term" value="F:hydrolase activity"/>
    <property type="evidence" value="ECO:0007669"/>
    <property type="project" value="UniProtKB-KW"/>
</dbReference>
<evidence type="ECO:0000256" key="4">
    <source>
        <dbReference type="ARBA" id="ARBA00022603"/>
    </source>
</evidence>
<comment type="subcellular location">
    <subcellularLocation>
        <location evidence="1">Nucleus</location>
    </subcellularLocation>
</comment>
<dbReference type="SUPFAM" id="SSF53335">
    <property type="entry name" value="S-adenosyl-L-methionine-dependent methyltransferases"/>
    <property type="match status" value="1"/>
</dbReference>
<keyword evidence="5" id="KW-0808">Transferase</keyword>
<evidence type="ECO:0000313" key="21">
    <source>
        <dbReference type="EMBL" id="VDN95452.1"/>
    </source>
</evidence>
<dbReference type="InterPro" id="IPR005645">
    <property type="entry name" value="FSH-like_dom"/>
</dbReference>
<evidence type="ECO:0000256" key="13">
    <source>
        <dbReference type="ARBA" id="ARBA00075330"/>
    </source>
</evidence>
<evidence type="ECO:0000256" key="17">
    <source>
        <dbReference type="ARBA" id="ARBA00093624"/>
    </source>
</evidence>
<dbReference type="GO" id="GO:0032259">
    <property type="term" value="P:methylation"/>
    <property type="evidence" value="ECO:0007669"/>
    <property type="project" value="UniProtKB-KW"/>
</dbReference>
<keyword evidence="8" id="KW-0539">Nucleus</keyword>
<evidence type="ECO:0000256" key="14">
    <source>
        <dbReference type="ARBA" id="ARBA00076540"/>
    </source>
</evidence>
<comment type="subunit">
    <text evidence="12">Heterodimer; heterodimerization with TRMT112 is required for S-adenosyl-L-methionine-binding.</text>
</comment>
<comment type="catalytic activity">
    <reaction evidence="10">
        <text>methylarsonous acid + S-adenosyl-L-methionine = dimethylarsinate + S-adenosyl-L-homocysteine + 2 H(+)</text>
        <dbReference type="Rhea" id="RHEA:11684"/>
        <dbReference type="ChEBI" id="CHEBI:15378"/>
        <dbReference type="ChEBI" id="CHEBI:16223"/>
        <dbReference type="ChEBI" id="CHEBI:17826"/>
        <dbReference type="ChEBI" id="CHEBI:57856"/>
        <dbReference type="ChEBI" id="CHEBI:59789"/>
    </reaction>
</comment>
<dbReference type="SUPFAM" id="SSF53474">
    <property type="entry name" value="alpha/beta-Hydrolases"/>
    <property type="match status" value="1"/>
</dbReference>
<evidence type="ECO:0000256" key="9">
    <source>
        <dbReference type="ARBA" id="ARBA00048619"/>
    </source>
</evidence>
<evidence type="ECO:0000256" key="10">
    <source>
        <dbReference type="ARBA" id="ARBA00050903"/>
    </source>
</evidence>
<comment type="function">
    <text evidence="11">Methyltransferase that can methylate proteins and, to a lower extent, arsenic. Catalytic subunit of a heterodimer with TRMT112, which monomethylates 'Lys-12' of histone H4 (H4K12me1), a modification present at the promoters of numerous genes encoding cell cycle regulators. Catalytic subunit of a heterodimer with TRMT112, which catalyzes N5-methylation of Glu residue of proteins with a Gly-Gln-Xaa-Xaa-Xaa-Arg motif. Methylates ETF1 on 'Gln-185'; ETF1 needs to be complexed to ERF3 in its GTP-bound form to be efficiently methylated. May also play a role in the modulation of arsenic-induced toxicity by mediating the conversion of monomethylarsonous acid (3+) into the less toxic dimethylarsonic acid. It however only plays a limited role in arsenic metabolism compared with AS3MT.</text>
</comment>
<dbReference type="Pfam" id="PF03959">
    <property type="entry name" value="FSH1"/>
    <property type="match status" value="1"/>
</dbReference>
<protein>
    <recommendedName>
        <fullName evidence="17">Methyltransferase HEMK2</fullName>
    </recommendedName>
    <alternativeName>
        <fullName evidence="16">HemK methyltransferase family member 2</fullName>
    </alternativeName>
    <alternativeName>
        <fullName evidence="14">Lysine N-methyltransferase 9</fullName>
    </alternativeName>
    <alternativeName>
        <fullName evidence="13">Methylarsonite methyltransferase N6AMT1</fullName>
    </alternativeName>
    <alternativeName>
        <fullName evidence="18">Methyltransferase N6AMT1</fullName>
    </alternativeName>
    <alternativeName>
        <fullName evidence="15">Protein N(5)-glutamine methyltransferase</fullName>
    </alternativeName>
</protein>
<dbReference type="GO" id="GO:0032526">
    <property type="term" value="P:response to retinoic acid"/>
    <property type="evidence" value="ECO:0007669"/>
    <property type="project" value="TreeGrafter"/>
</dbReference>
<dbReference type="Gene3D" id="3.40.50.150">
    <property type="entry name" value="Vaccinia Virus protein VP39"/>
    <property type="match status" value="1"/>
</dbReference>
<reference evidence="23" key="1">
    <citation type="submission" date="2017-02" db="UniProtKB">
        <authorList>
            <consortium name="WormBaseParasite"/>
        </authorList>
    </citation>
    <scope>IDENTIFICATION</scope>
</reference>